<evidence type="ECO:0000313" key="1">
    <source>
        <dbReference type="EMBL" id="CAD6444062.1"/>
    </source>
</evidence>
<proteinExistence type="predicted"/>
<comment type="caution">
    <text evidence="1">The sequence shown here is derived from an EMBL/GenBank/DDBJ whole genome shotgun (WGS) entry which is preliminary data.</text>
</comment>
<reference evidence="1" key="1">
    <citation type="submission" date="2020-10" db="EMBL/GenBank/DDBJ databases">
        <authorList>
            <person name="Kusch S."/>
        </authorList>
    </citation>
    <scope>NUCLEOTIDE SEQUENCE</scope>
    <source>
        <strain evidence="1">SwB9</strain>
    </source>
</reference>
<gene>
    <name evidence="1" type="ORF">SCLTRI_LOCUS3854</name>
</gene>
<name>A0A8H2ZM63_9HELO</name>
<protein>
    <submittedName>
        <fullName evidence="1">C9969007-cbde-484f-a738-ebec87723f9e</fullName>
    </submittedName>
</protein>
<organism evidence="1 2">
    <name type="scientific">Sclerotinia trifoliorum</name>
    <dbReference type="NCBI Taxonomy" id="28548"/>
    <lineage>
        <taxon>Eukaryota</taxon>
        <taxon>Fungi</taxon>
        <taxon>Dikarya</taxon>
        <taxon>Ascomycota</taxon>
        <taxon>Pezizomycotina</taxon>
        <taxon>Leotiomycetes</taxon>
        <taxon>Helotiales</taxon>
        <taxon>Sclerotiniaceae</taxon>
        <taxon>Sclerotinia</taxon>
    </lineage>
</organism>
<dbReference type="Proteomes" id="UP000624404">
    <property type="component" value="Unassembled WGS sequence"/>
</dbReference>
<dbReference type="EMBL" id="CAJHIA010000011">
    <property type="protein sequence ID" value="CAD6444062.1"/>
    <property type="molecule type" value="Genomic_DNA"/>
</dbReference>
<sequence length="139" mass="15633">MADEKHVVTLRLPAQALLRIGAELVSAHLGVLTPSRLLYPEALFAITNSVTKSHLIWSISSQGDLFNGFQASSPRAYNLSSLPGKEGHQLKVNFGAFYHITLRHPSDMIWLRIIRVCGKKLHRRLSNTTFKIRSSIQWS</sequence>
<evidence type="ECO:0000313" key="2">
    <source>
        <dbReference type="Proteomes" id="UP000624404"/>
    </source>
</evidence>
<dbReference type="AlphaFoldDB" id="A0A8H2ZM63"/>
<keyword evidence="2" id="KW-1185">Reference proteome</keyword>
<accession>A0A8H2ZM63</accession>